<dbReference type="AlphaFoldDB" id="A0AAV9G4C0"/>
<keyword evidence="2" id="KW-0812">Transmembrane</keyword>
<feature type="transmembrane region" description="Helical" evidence="2">
    <location>
        <begin position="78"/>
        <end position="100"/>
    </location>
</feature>
<dbReference type="Proteomes" id="UP001321760">
    <property type="component" value="Unassembled WGS sequence"/>
</dbReference>
<evidence type="ECO:0000256" key="1">
    <source>
        <dbReference type="SAM" id="MobiDB-lite"/>
    </source>
</evidence>
<evidence type="ECO:0000313" key="3">
    <source>
        <dbReference type="EMBL" id="KAK4443366.1"/>
    </source>
</evidence>
<dbReference type="SUPFAM" id="SSF89372">
    <property type="entry name" value="Fucose-specific lectin"/>
    <property type="match status" value="1"/>
</dbReference>
<dbReference type="EMBL" id="MU865994">
    <property type="protein sequence ID" value="KAK4443366.1"/>
    <property type="molecule type" value="Genomic_DNA"/>
</dbReference>
<feature type="region of interest" description="Disordered" evidence="1">
    <location>
        <begin position="107"/>
        <end position="141"/>
    </location>
</feature>
<accession>A0AAV9G4C0</accession>
<keyword evidence="2" id="KW-0472">Membrane</keyword>
<feature type="compositionally biased region" description="Polar residues" evidence="1">
    <location>
        <begin position="121"/>
        <end position="141"/>
    </location>
</feature>
<feature type="region of interest" description="Disordered" evidence="1">
    <location>
        <begin position="47"/>
        <end position="69"/>
    </location>
</feature>
<keyword evidence="2" id="KW-1133">Transmembrane helix</keyword>
<comment type="caution">
    <text evidence="3">The sequence shown here is derived from an EMBL/GenBank/DDBJ whole genome shotgun (WGS) entry which is preliminary data.</text>
</comment>
<evidence type="ECO:0000313" key="4">
    <source>
        <dbReference type="Proteomes" id="UP001321760"/>
    </source>
</evidence>
<keyword evidence="4" id="KW-1185">Reference proteome</keyword>
<gene>
    <name evidence="3" type="ORF">QBC34DRAFT_430807</name>
</gene>
<reference evidence="3" key="2">
    <citation type="submission" date="2023-05" db="EMBL/GenBank/DDBJ databases">
        <authorList>
            <consortium name="Lawrence Berkeley National Laboratory"/>
            <person name="Steindorff A."/>
            <person name="Hensen N."/>
            <person name="Bonometti L."/>
            <person name="Westerberg I."/>
            <person name="Brannstrom I.O."/>
            <person name="Guillou S."/>
            <person name="Cros-Aarteil S."/>
            <person name="Calhoun S."/>
            <person name="Haridas S."/>
            <person name="Kuo A."/>
            <person name="Mondo S."/>
            <person name="Pangilinan J."/>
            <person name="Riley R."/>
            <person name="Labutti K."/>
            <person name="Andreopoulos B."/>
            <person name="Lipzen A."/>
            <person name="Chen C."/>
            <person name="Yanf M."/>
            <person name="Daum C."/>
            <person name="Ng V."/>
            <person name="Clum A."/>
            <person name="Ohm R."/>
            <person name="Martin F."/>
            <person name="Silar P."/>
            <person name="Natvig D."/>
            <person name="Lalanne C."/>
            <person name="Gautier V."/>
            <person name="Ament-Velasquez S.L."/>
            <person name="Kruys A."/>
            <person name="Hutchinson M.I."/>
            <person name="Powell A.J."/>
            <person name="Barry K."/>
            <person name="Miller A.N."/>
            <person name="Grigoriev I.V."/>
            <person name="Debuchy R."/>
            <person name="Gladieux P."/>
            <person name="Thoren M.H."/>
            <person name="Johannesson H."/>
        </authorList>
    </citation>
    <scope>NUCLEOTIDE SEQUENCE</scope>
    <source>
        <strain evidence="3">PSN243</strain>
    </source>
</reference>
<evidence type="ECO:0000256" key="2">
    <source>
        <dbReference type="SAM" id="Phobius"/>
    </source>
</evidence>
<feature type="compositionally biased region" description="Pro residues" evidence="1">
    <location>
        <begin position="52"/>
        <end position="68"/>
    </location>
</feature>
<organism evidence="3 4">
    <name type="scientific">Podospora aff. communis PSN243</name>
    <dbReference type="NCBI Taxonomy" id="3040156"/>
    <lineage>
        <taxon>Eukaryota</taxon>
        <taxon>Fungi</taxon>
        <taxon>Dikarya</taxon>
        <taxon>Ascomycota</taxon>
        <taxon>Pezizomycotina</taxon>
        <taxon>Sordariomycetes</taxon>
        <taxon>Sordariomycetidae</taxon>
        <taxon>Sordariales</taxon>
        <taxon>Podosporaceae</taxon>
        <taxon>Podospora</taxon>
    </lineage>
</organism>
<name>A0AAV9G4C0_9PEZI</name>
<proteinExistence type="predicted"/>
<reference evidence="3" key="1">
    <citation type="journal article" date="2023" name="Mol. Phylogenet. Evol.">
        <title>Genome-scale phylogeny and comparative genomics of the fungal order Sordariales.</title>
        <authorList>
            <person name="Hensen N."/>
            <person name="Bonometti L."/>
            <person name="Westerberg I."/>
            <person name="Brannstrom I.O."/>
            <person name="Guillou S."/>
            <person name="Cros-Aarteil S."/>
            <person name="Calhoun S."/>
            <person name="Haridas S."/>
            <person name="Kuo A."/>
            <person name="Mondo S."/>
            <person name="Pangilinan J."/>
            <person name="Riley R."/>
            <person name="LaButti K."/>
            <person name="Andreopoulos B."/>
            <person name="Lipzen A."/>
            <person name="Chen C."/>
            <person name="Yan M."/>
            <person name="Daum C."/>
            <person name="Ng V."/>
            <person name="Clum A."/>
            <person name="Steindorff A."/>
            <person name="Ohm R.A."/>
            <person name="Martin F."/>
            <person name="Silar P."/>
            <person name="Natvig D.O."/>
            <person name="Lalanne C."/>
            <person name="Gautier V."/>
            <person name="Ament-Velasquez S.L."/>
            <person name="Kruys A."/>
            <person name="Hutchinson M.I."/>
            <person name="Powell A.J."/>
            <person name="Barry K."/>
            <person name="Miller A.N."/>
            <person name="Grigoriev I.V."/>
            <person name="Debuchy R."/>
            <person name="Gladieux P."/>
            <person name="Hiltunen Thoren M."/>
            <person name="Johannesson H."/>
        </authorList>
    </citation>
    <scope>NUCLEOTIDE SEQUENCE</scope>
    <source>
        <strain evidence="3">PSN243</strain>
    </source>
</reference>
<sequence>MSKPREPSDLPEAVIIQYPIINDDNLPEIVPAERSKYDHLQVVAHSDCEHYPTPPKPSPEPSPQPPHPKILGLRRRTFIILATASTLILIAVAVALGVTLSQKQQNSQAIEPQPTPDRDSQNTIPPHLNTTIHPSSSLAATNYTDPTGTLHQYLFFQSPSRELLASHYNSTAAKWTTLSISALLAASGGVTFDILPATPIAAYTYTNPQFQTRLYFFTTGNLIREILTSDDPSITTNWRQGRLGGDRLITAAKGSKLAALRPHCGTSENCRRNFPWMAIAYQGEDGVVGVSRADGWEPMEVAIGPTRMGAPLGLASVMRGGDITDVRWSLFWEEGGGLREMGSEGLVKVWERGNSLGPVSTSSVVNLASFSYDLVNMAVITVDEKGAVGMRTWDTRKWSEVATPNLLAGKNAPTNPVFSAIAGNPQRRVYGIVDGVIHQWEFFSLSPLQWNYVGQVPTELSG</sequence>
<protein>
    <recommendedName>
        <fullName evidence="5">Fucose-specific lectin</fullName>
    </recommendedName>
</protein>
<evidence type="ECO:0008006" key="5">
    <source>
        <dbReference type="Google" id="ProtNLM"/>
    </source>
</evidence>
<dbReference type="Gene3D" id="2.120.10.70">
    <property type="entry name" value="Fucose-specific lectin"/>
    <property type="match status" value="1"/>
</dbReference>